<dbReference type="EMBL" id="CM044708">
    <property type="protein sequence ID" value="KAI5649493.1"/>
    <property type="molecule type" value="Genomic_DNA"/>
</dbReference>
<accession>A0ACB9ZR24</accession>
<name>A0ACB9ZR24_CATRO</name>
<sequence>MFQSQRIKELEAFEDTKAGVKGLIDSGVQKIPSIFYHDNINLFNTTTSSQSEIPIIDLSGISGASRFEIINKIRDASENWGFFQIINHGIPRNVMEEVINGVRGFHELDFEVKEKFYSRDHNKSFKYNSNFDLFQGQRTNWRDTLECNIAPIPPNPQDIPHICRDIVLKYSEYVMNLAITLLELLSEGLGLHANHLKDMKCNEGLYFLGQYYPPCPQPELTLGFASHTDSGFITILLQDQIGGLQVLHQNQWVEVQSLPGALVVNIADLLQLITNDRFKSAHHRVLAKRKGPRTSVACLIRTHIAEGVEPRVYGPIKELLSEKNPPKYRDITVKEYIMHRYKTGLDGGFPLSPFKLS</sequence>
<protein>
    <submittedName>
        <fullName evidence="1">Uncharacterized protein</fullName>
    </submittedName>
</protein>
<evidence type="ECO:0000313" key="2">
    <source>
        <dbReference type="Proteomes" id="UP001060085"/>
    </source>
</evidence>
<gene>
    <name evidence="1" type="ORF">M9H77_35498</name>
</gene>
<proteinExistence type="predicted"/>
<keyword evidence="2" id="KW-1185">Reference proteome</keyword>
<reference evidence="2" key="1">
    <citation type="journal article" date="2023" name="Nat. Plants">
        <title>Single-cell RNA sequencing provides a high-resolution roadmap for understanding the multicellular compartmentation of specialized metabolism.</title>
        <authorList>
            <person name="Sun S."/>
            <person name="Shen X."/>
            <person name="Li Y."/>
            <person name="Li Y."/>
            <person name="Wang S."/>
            <person name="Li R."/>
            <person name="Zhang H."/>
            <person name="Shen G."/>
            <person name="Guo B."/>
            <person name="Wei J."/>
            <person name="Xu J."/>
            <person name="St-Pierre B."/>
            <person name="Chen S."/>
            <person name="Sun C."/>
        </authorList>
    </citation>
    <scope>NUCLEOTIDE SEQUENCE [LARGE SCALE GENOMIC DNA]</scope>
</reference>
<evidence type="ECO:0000313" key="1">
    <source>
        <dbReference type="EMBL" id="KAI5649493.1"/>
    </source>
</evidence>
<comment type="caution">
    <text evidence="1">The sequence shown here is derived from an EMBL/GenBank/DDBJ whole genome shotgun (WGS) entry which is preliminary data.</text>
</comment>
<organism evidence="1 2">
    <name type="scientific">Catharanthus roseus</name>
    <name type="common">Madagascar periwinkle</name>
    <name type="synonym">Vinca rosea</name>
    <dbReference type="NCBI Taxonomy" id="4058"/>
    <lineage>
        <taxon>Eukaryota</taxon>
        <taxon>Viridiplantae</taxon>
        <taxon>Streptophyta</taxon>
        <taxon>Embryophyta</taxon>
        <taxon>Tracheophyta</taxon>
        <taxon>Spermatophyta</taxon>
        <taxon>Magnoliopsida</taxon>
        <taxon>eudicotyledons</taxon>
        <taxon>Gunneridae</taxon>
        <taxon>Pentapetalae</taxon>
        <taxon>asterids</taxon>
        <taxon>lamiids</taxon>
        <taxon>Gentianales</taxon>
        <taxon>Apocynaceae</taxon>
        <taxon>Rauvolfioideae</taxon>
        <taxon>Vinceae</taxon>
        <taxon>Catharanthinae</taxon>
        <taxon>Catharanthus</taxon>
    </lineage>
</organism>
<dbReference type="Proteomes" id="UP001060085">
    <property type="component" value="Linkage Group LG08"/>
</dbReference>